<dbReference type="Gene3D" id="6.10.140.1830">
    <property type="match status" value="1"/>
</dbReference>
<dbReference type="GO" id="GO:0004312">
    <property type="term" value="F:fatty acid synthase activity"/>
    <property type="evidence" value="ECO:0007669"/>
    <property type="project" value="TreeGrafter"/>
</dbReference>
<organism evidence="10">
    <name type="scientific">Mycobacterium ulcerans</name>
    <dbReference type="NCBI Taxonomy" id="1809"/>
    <lineage>
        <taxon>Bacteria</taxon>
        <taxon>Bacillati</taxon>
        <taxon>Actinomycetota</taxon>
        <taxon>Actinomycetes</taxon>
        <taxon>Mycobacteriales</taxon>
        <taxon>Mycobacteriaceae</taxon>
        <taxon>Mycobacterium</taxon>
        <taxon>Mycobacterium ulcerans group</taxon>
    </lineage>
</organism>
<dbReference type="InterPro" id="IPR016039">
    <property type="entry name" value="Thiolase-like"/>
</dbReference>
<dbReference type="InterPro" id="IPR014030">
    <property type="entry name" value="Ketoacyl_synth_N"/>
</dbReference>
<keyword evidence="7" id="KW-0012">Acyltransferase</keyword>
<dbReference type="InterPro" id="IPR032821">
    <property type="entry name" value="PKS_assoc"/>
</dbReference>
<dbReference type="GO" id="GO:0006633">
    <property type="term" value="P:fatty acid biosynthetic process"/>
    <property type="evidence" value="ECO:0007669"/>
    <property type="project" value="TreeGrafter"/>
</dbReference>
<evidence type="ECO:0000256" key="4">
    <source>
        <dbReference type="ARBA" id="ARBA00022679"/>
    </source>
</evidence>
<evidence type="ECO:0000256" key="7">
    <source>
        <dbReference type="ARBA" id="ARBA00023315"/>
    </source>
</evidence>
<evidence type="ECO:0000259" key="8">
    <source>
        <dbReference type="PROSITE" id="PS50075"/>
    </source>
</evidence>
<dbReference type="PROSITE" id="PS50075">
    <property type="entry name" value="CARRIER"/>
    <property type="match status" value="1"/>
</dbReference>
<dbReference type="SMART" id="SM00825">
    <property type="entry name" value="PKS_KS"/>
    <property type="match status" value="1"/>
</dbReference>
<dbReference type="SUPFAM" id="SSF55048">
    <property type="entry name" value="Probable ACP-binding domain of malonyl-CoA ACP transacylase"/>
    <property type="match status" value="1"/>
</dbReference>
<dbReference type="Pfam" id="PF00550">
    <property type="entry name" value="PP-binding"/>
    <property type="match status" value="1"/>
</dbReference>
<dbReference type="SMART" id="SM01294">
    <property type="entry name" value="PKS_PP_betabranch"/>
    <property type="match status" value="1"/>
</dbReference>
<dbReference type="SMART" id="SM00827">
    <property type="entry name" value="PKS_AT"/>
    <property type="match status" value="1"/>
</dbReference>
<dbReference type="PANTHER" id="PTHR43775:SF51">
    <property type="entry name" value="INACTIVE PHENOLPHTHIOCEROL SYNTHESIS POLYKETIDE SYNTHASE TYPE I PKS1-RELATED"/>
    <property type="match status" value="1"/>
</dbReference>
<evidence type="ECO:0000256" key="6">
    <source>
        <dbReference type="ARBA" id="ARBA00023098"/>
    </source>
</evidence>
<evidence type="ECO:0000256" key="5">
    <source>
        <dbReference type="ARBA" id="ARBA00022832"/>
    </source>
</evidence>
<keyword evidence="6" id="KW-0443">Lipid metabolism</keyword>
<dbReference type="SUPFAM" id="SSF51735">
    <property type="entry name" value="NAD(P)-binding Rossmann-fold domains"/>
    <property type="match status" value="2"/>
</dbReference>
<sequence length="1479" mass="156026">DTACSSSLVAIHLACQSLRNNESQLALAGGVTVMSTPAVFTEFSRQRGLAPDGRCKAFAATADGTGFGEGAAVLVLERLSEARRNNHPVLAIVAGSAINQDGASNGLTAPHGPSQQRVINQALANAGLTHDQVDAVEAHGTGTTLGDPIEAGALHATYGHHHTPDQPLWLGSIKSNIGHTQAAAGAVGVVKMIQAITHATLPATLHVDQPGPHIDWSSGTVRLLTEPIQWPNTNHPRTAAVSSFGISGTNAHLILQQPPTPNPTQTPEDCSPAQSPCATITDAGTGLSFVPWVISAKSAEALSAQASRLLTRLDDDPVVDAIDLGWSLIATRSMFEHRAVVVGADRHQLQRGLAELASGNLGADVVVGRARAAGETVMVFPGQGSQRLGMGAQLYEQFPVFAAAFDDVVDALDQYLRLPLRQVMWGDDEGLLNSTEFAQPSLFAVEVALFALLRFWGVVPDYVIGHSVGELAAAQVAGVLSLQDAAKLVSARGRLMQALPAGGAMVAVAASQHEVEPLLVEGVDIAALNAPGSVVISGDQAAVRLIANRLADRGYRAHELAVSHAFHSSLMEPMLEEFARLASEIVVEQPQIPLISNVTGQLANADYGSAGYWVDHIRRPVRFADSVASLEAMGANCFIEVGPASGLGAAIEQSLKSAEPTVSVSALSTDKPESVAVLRAAARLSTSGIPVDWQSVFDGRSTQTVNLPTYAFQRQRFWLDANRIGQGDPASQPQAQNVESRFWEAVEREDVDGLADSIGVTASAMQTVLPALSSWRRAERTQSELDSWRYQVTWLSSPTTPSSTTLSGIWLLIVPSELAKTDPVIGCAAALEAHGALVTIITIFEPDFNRSLMGASLKDIGSHISGVISFLGIHGSEFSDSGAVKTLNLVQAMGDVHLDVPLWCLTQGAVSISADDLIRCSSAALVWGLGRVVALEHPGSWGGLVDLPESPDDAAWERLCALLAQPTDEDQFAIRPSGVFLRRLIHAPATTTSKSSTAWAPRGTVLITGGTGALGAHVARWLAHKYESVDLLLTSRRGMAADGATELVDDLRTAGASVTVHACDVTDRTSVEAAIAGKSLDAVFHLAGRHQPTLLTELEDESFSDELAPKVHGAQVLSDITSNLTLSAFVMFSSVAGIWGGKSQGAYAAANAFLDSLAEKRRTLGLPATSVAWGLWAGGGMGDRPSASGLNLIGLKSMSADLAVQALSDAIDRPQATLTVASVNWDRFYPTFALARPRPFLHEITEVMAYRESMRSSSASTATLLTSKLAGLTATEQRAVTRKLVLDQAASVLGYASTESLDTHESFKDLGFDSLTALELRDHLQTATGLNLSSTLIFDHPTPHAVAEHLLEQIPGIGALVPAPVVIAAGRTEEPVAVVGMACRFPGGVASADQLWDLVIAGRDVVGNFPADRGWDVEGLFDPDPDAVGKTYTRYGAFLDDAAGFDAGFFGISPREARAMDPQQRLLLEVCWEALETAG</sequence>
<dbReference type="Pfam" id="PF18369">
    <property type="entry name" value="PKS_DE"/>
    <property type="match status" value="1"/>
</dbReference>
<evidence type="ECO:0000256" key="3">
    <source>
        <dbReference type="ARBA" id="ARBA00022553"/>
    </source>
</evidence>
<dbReference type="Pfam" id="PF00109">
    <property type="entry name" value="ketoacyl-synt"/>
    <property type="match status" value="2"/>
</dbReference>
<dbReference type="InterPro" id="IPR057326">
    <property type="entry name" value="KR_dom"/>
</dbReference>
<dbReference type="CDD" id="cd00833">
    <property type="entry name" value="PKS"/>
    <property type="match status" value="1"/>
</dbReference>
<reference evidence="10" key="1">
    <citation type="journal article" date="2003" name="J. Bacteriol.">
        <title>Subtractive hybridization reveals a type I polyketide synthase locus specific to Mycobacterium ulcerans.</title>
        <authorList>
            <person name="Jenkin G.A."/>
            <person name="Stinear T.P."/>
            <person name="Johnson P.D."/>
            <person name="Davies J.K."/>
        </authorList>
    </citation>
    <scope>NUCLEOTIDE SEQUENCE</scope>
    <source>
        <strain evidence="10">Chant</strain>
    </source>
</reference>
<dbReference type="SMART" id="SM00823">
    <property type="entry name" value="PKS_PP"/>
    <property type="match status" value="1"/>
</dbReference>
<dbReference type="InterPro" id="IPR036291">
    <property type="entry name" value="NAD(P)-bd_dom_sf"/>
</dbReference>
<dbReference type="InterPro" id="IPR016036">
    <property type="entry name" value="Malonyl_transacylase_ACP-bd"/>
</dbReference>
<keyword evidence="4" id="KW-0808">Transferase</keyword>
<evidence type="ECO:0000259" key="9">
    <source>
        <dbReference type="PROSITE" id="PS52004"/>
    </source>
</evidence>
<evidence type="ECO:0000256" key="1">
    <source>
        <dbReference type="ARBA" id="ARBA00005189"/>
    </source>
</evidence>
<dbReference type="NCBIfam" id="NF045894">
    <property type="entry name" value="PKS_plus_SDR"/>
    <property type="match status" value="1"/>
</dbReference>
<dbReference type="InterPro" id="IPR036736">
    <property type="entry name" value="ACP-like_sf"/>
</dbReference>
<dbReference type="Gene3D" id="3.40.366.10">
    <property type="entry name" value="Malonyl-Coenzyme A Acyl Carrier Protein, domain 2"/>
    <property type="match status" value="1"/>
</dbReference>
<dbReference type="Pfam" id="PF08659">
    <property type="entry name" value="KR"/>
    <property type="match status" value="1"/>
</dbReference>
<evidence type="ECO:0000256" key="2">
    <source>
        <dbReference type="ARBA" id="ARBA00022450"/>
    </source>
</evidence>
<dbReference type="InterPro" id="IPR009081">
    <property type="entry name" value="PP-bd_ACP"/>
</dbReference>
<dbReference type="InterPro" id="IPR041618">
    <property type="entry name" value="PKS_DE"/>
</dbReference>
<dbReference type="FunFam" id="1.10.1200.10:FF:000007">
    <property type="entry name" value="Probable polyketide synthase pks17"/>
    <property type="match status" value="1"/>
</dbReference>
<dbReference type="InterPro" id="IPR006162">
    <property type="entry name" value="Ppantetheine_attach_site"/>
</dbReference>
<dbReference type="Pfam" id="PF16197">
    <property type="entry name" value="KAsynt_C_assoc"/>
    <property type="match status" value="1"/>
</dbReference>
<feature type="domain" description="Carrier" evidence="8">
    <location>
        <begin position="1279"/>
        <end position="1354"/>
    </location>
</feature>
<comment type="pathway">
    <text evidence="1">Lipid metabolism.</text>
</comment>
<dbReference type="InterPro" id="IPR013968">
    <property type="entry name" value="PKS_KR"/>
</dbReference>
<keyword evidence="5" id="KW-0276">Fatty acid metabolism</keyword>
<dbReference type="InterPro" id="IPR001227">
    <property type="entry name" value="Ac_transferase_dom_sf"/>
</dbReference>
<dbReference type="PROSITE" id="PS00012">
    <property type="entry name" value="PHOSPHOPANTETHEINE"/>
    <property type="match status" value="1"/>
</dbReference>
<dbReference type="FunFam" id="3.40.366.10:FF:000002">
    <property type="entry name" value="Probable polyketide synthase 2"/>
    <property type="match status" value="1"/>
</dbReference>
<dbReference type="GO" id="GO:0031177">
    <property type="term" value="F:phosphopantetheine binding"/>
    <property type="evidence" value="ECO:0007669"/>
    <property type="project" value="InterPro"/>
</dbReference>
<dbReference type="InterPro" id="IPR020806">
    <property type="entry name" value="PKS_PP-bd"/>
</dbReference>
<dbReference type="Gene3D" id="3.30.70.3290">
    <property type="match status" value="1"/>
</dbReference>
<keyword evidence="2" id="KW-0596">Phosphopantetheine</keyword>
<dbReference type="CDD" id="cd08952">
    <property type="entry name" value="KR_1_SDR_x"/>
    <property type="match status" value="1"/>
</dbReference>
<dbReference type="SUPFAM" id="SSF53901">
    <property type="entry name" value="Thiolase-like"/>
    <property type="match status" value="3"/>
</dbReference>
<accession>Q6WG25</accession>
<dbReference type="InterPro" id="IPR050091">
    <property type="entry name" value="PKS_NRPS_Biosynth_Enz"/>
</dbReference>
<dbReference type="EMBL" id="AY289596">
    <property type="protein sequence ID" value="AAQ74421.1"/>
    <property type="molecule type" value="Genomic_DNA"/>
</dbReference>
<feature type="non-terminal residue" evidence="10">
    <location>
        <position position="1479"/>
    </location>
</feature>
<dbReference type="PROSITE" id="PS52004">
    <property type="entry name" value="KS3_2"/>
    <property type="match status" value="2"/>
</dbReference>
<feature type="domain" description="Ketosynthase family 3 (KS3)" evidence="9">
    <location>
        <begin position="1373"/>
        <end position="1479"/>
    </location>
</feature>
<dbReference type="InterPro" id="IPR020841">
    <property type="entry name" value="PKS_Beta-ketoAc_synthase_dom"/>
</dbReference>
<dbReference type="Gene3D" id="3.40.50.720">
    <property type="entry name" value="NAD(P)-binding Rossmann-like Domain"/>
    <property type="match status" value="1"/>
</dbReference>
<dbReference type="InterPro" id="IPR016035">
    <property type="entry name" value="Acyl_Trfase/lysoPLipase"/>
</dbReference>
<dbReference type="InterPro" id="IPR014043">
    <property type="entry name" value="Acyl_transferase_dom"/>
</dbReference>
<dbReference type="InterPro" id="IPR014031">
    <property type="entry name" value="Ketoacyl_synth_C"/>
</dbReference>
<dbReference type="SUPFAM" id="SSF47336">
    <property type="entry name" value="ACP-like"/>
    <property type="match status" value="1"/>
</dbReference>
<feature type="domain" description="Ketosynthase family 3 (KS3)" evidence="9">
    <location>
        <begin position="1"/>
        <end position="257"/>
    </location>
</feature>
<dbReference type="PANTHER" id="PTHR43775">
    <property type="entry name" value="FATTY ACID SYNTHASE"/>
    <property type="match status" value="1"/>
</dbReference>
<feature type="non-terminal residue" evidence="10">
    <location>
        <position position="1"/>
    </location>
</feature>
<dbReference type="SMART" id="SM00822">
    <property type="entry name" value="PKS_KR"/>
    <property type="match status" value="1"/>
</dbReference>
<dbReference type="Pfam" id="PF00698">
    <property type="entry name" value="Acyl_transf_1"/>
    <property type="match status" value="1"/>
</dbReference>
<keyword evidence="3" id="KW-0597">Phosphoprotein</keyword>
<dbReference type="Gene3D" id="3.40.47.10">
    <property type="match status" value="2"/>
</dbReference>
<dbReference type="Gene3D" id="1.10.1200.10">
    <property type="entry name" value="ACP-like"/>
    <property type="match status" value="1"/>
</dbReference>
<evidence type="ECO:0000313" key="10">
    <source>
        <dbReference type="EMBL" id="AAQ74421.1"/>
    </source>
</evidence>
<proteinExistence type="predicted"/>
<dbReference type="Pfam" id="PF02801">
    <property type="entry name" value="Ketoacyl-synt_C"/>
    <property type="match status" value="1"/>
</dbReference>
<protein>
    <submittedName>
        <fullName evidence="10">Type I polyketide synthase extender module</fullName>
    </submittedName>
</protein>
<dbReference type="SUPFAM" id="SSF52151">
    <property type="entry name" value="FabD/lysophospholipase-like"/>
    <property type="match status" value="1"/>
</dbReference>
<name>Q6WG25_MYCUL</name>